<comment type="caution">
    <text evidence="2">The sequence shown here is derived from an EMBL/GenBank/DDBJ whole genome shotgun (WGS) entry which is preliminary data.</text>
</comment>
<dbReference type="EMBL" id="PDCW01000014">
    <property type="protein sequence ID" value="PJY74456.1"/>
    <property type="molecule type" value="Genomic_DNA"/>
</dbReference>
<name>A0A2M9V713_BACFG</name>
<accession>A0A2M9V713</accession>
<dbReference type="Gene3D" id="3.40.50.2000">
    <property type="entry name" value="Glycogen Phosphorylase B"/>
    <property type="match status" value="2"/>
</dbReference>
<proteinExistence type="predicted"/>
<dbReference type="InterPro" id="IPR001296">
    <property type="entry name" value="Glyco_trans_1"/>
</dbReference>
<dbReference type="PANTHER" id="PTHR46401:SF2">
    <property type="entry name" value="GLYCOSYLTRANSFERASE WBBK-RELATED"/>
    <property type="match status" value="1"/>
</dbReference>
<dbReference type="Proteomes" id="UP000231846">
    <property type="component" value="Unassembled WGS sequence"/>
</dbReference>
<dbReference type="PANTHER" id="PTHR46401">
    <property type="entry name" value="GLYCOSYLTRANSFERASE WBBK-RELATED"/>
    <property type="match status" value="1"/>
</dbReference>
<dbReference type="Pfam" id="PF00534">
    <property type="entry name" value="Glycos_transf_1"/>
    <property type="match status" value="1"/>
</dbReference>
<protein>
    <submittedName>
        <fullName evidence="2">Glycosyl transferases group 1</fullName>
    </submittedName>
</protein>
<sequence length="396" mass="45248">MEKLWIVSELFYPEETSTSYLLTKIANAMSNKYDVNVICCNGKYDKEKENNNKDFNVISSINIIRIKGSKINKNSNYIFLLYKALKISLNLSYCLFKRVARHDKVLIVTTPVFLLLFISVVKKIKGIYWSVLVYDVFPENIRATGKMKNSSRLLYKLLKKLFDKSYSYADKLIVIGRDMEKVMRNKIGHFSVNTEISIIENWAEVNSITPRISDNKDKITLLYAGNMGRVQGLLDLINIISLIRNDELIFSFRGTGALKSAMMDLVKSKKIRNVLFDGGYSRNKQSEILGSCDIALITLADEMYGLAVPSKSYNIMAAGKPILYIGNSGSEIWKVVSDNKIGFCFQWTEKERLIEFLNNLSTSQLETLREMGNRARKLAEYSYSESVILGKYLDII</sequence>
<evidence type="ECO:0000313" key="3">
    <source>
        <dbReference type="Proteomes" id="UP000231846"/>
    </source>
</evidence>
<dbReference type="SUPFAM" id="SSF53756">
    <property type="entry name" value="UDP-Glycosyltransferase/glycogen phosphorylase"/>
    <property type="match status" value="1"/>
</dbReference>
<gene>
    <name evidence="2" type="ORF">CQW34_02267</name>
</gene>
<dbReference type="GO" id="GO:0016757">
    <property type="term" value="F:glycosyltransferase activity"/>
    <property type="evidence" value="ECO:0007669"/>
    <property type="project" value="InterPro"/>
</dbReference>
<organism evidence="2 3">
    <name type="scientific">Bacteroides fragilis</name>
    <dbReference type="NCBI Taxonomy" id="817"/>
    <lineage>
        <taxon>Bacteria</taxon>
        <taxon>Pseudomonadati</taxon>
        <taxon>Bacteroidota</taxon>
        <taxon>Bacteroidia</taxon>
        <taxon>Bacteroidales</taxon>
        <taxon>Bacteroidaceae</taxon>
        <taxon>Bacteroides</taxon>
    </lineage>
</organism>
<evidence type="ECO:0000313" key="2">
    <source>
        <dbReference type="EMBL" id="PJY74456.1"/>
    </source>
</evidence>
<keyword evidence="1 2" id="KW-0808">Transferase</keyword>
<reference evidence="2 3" key="1">
    <citation type="journal article" date="2017" name="MBio">
        <title>Gut Symbiont Bacteroides fragilis Secretes a Eukaryotic-Like Ubiquitin Protein That Mediates Intraspecies Antagonism.</title>
        <authorList>
            <person name="Chatzidaki-Livanis M."/>
            <person name="Coyne M.J."/>
            <person name="Roelofs K.G."/>
            <person name="Gentyala R.R."/>
            <person name="Caldwell J.M."/>
            <person name="Comstock L.E."/>
        </authorList>
    </citation>
    <scope>NUCLEOTIDE SEQUENCE [LARGE SCALE GENOMIC DNA]</scope>
    <source>
        <strain evidence="2 3">12905</strain>
    </source>
</reference>
<dbReference type="CDD" id="cd03794">
    <property type="entry name" value="GT4_WbuB-like"/>
    <property type="match status" value="1"/>
</dbReference>
<evidence type="ECO:0000256" key="1">
    <source>
        <dbReference type="ARBA" id="ARBA00022679"/>
    </source>
</evidence>
<dbReference type="RefSeq" id="WP_032567582.1">
    <property type="nucleotide sequence ID" value="NZ_JADPAE010000005.1"/>
</dbReference>
<dbReference type="AlphaFoldDB" id="A0A2M9V713"/>
<dbReference type="GO" id="GO:0009103">
    <property type="term" value="P:lipopolysaccharide biosynthetic process"/>
    <property type="evidence" value="ECO:0007669"/>
    <property type="project" value="TreeGrafter"/>
</dbReference>